<evidence type="ECO:0000256" key="2">
    <source>
        <dbReference type="ARBA" id="ARBA00022679"/>
    </source>
</evidence>
<evidence type="ECO:0000256" key="3">
    <source>
        <dbReference type="ARBA" id="ARBA00022691"/>
    </source>
</evidence>
<dbReference type="InterPro" id="IPR050362">
    <property type="entry name" value="Cation-dep_OMT"/>
</dbReference>
<comment type="caution">
    <text evidence="6">The sequence shown here is derived from an EMBL/GenBank/DDBJ whole genome shotgun (WGS) entry which is preliminary data.</text>
</comment>
<comment type="similarity">
    <text evidence="5">Belongs to the class I-like SAM-binding methyltransferase superfamily. Cation-dependent O-methyltransferase family.</text>
</comment>
<dbReference type="SUPFAM" id="SSF53335">
    <property type="entry name" value="S-adenosyl-L-methionine-dependent methyltransferases"/>
    <property type="match status" value="1"/>
</dbReference>
<dbReference type="Gene3D" id="3.40.50.150">
    <property type="entry name" value="Vaccinia Virus protein VP39"/>
    <property type="match status" value="1"/>
</dbReference>
<evidence type="ECO:0000256" key="5">
    <source>
        <dbReference type="ARBA" id="ARBA00023453"/>
    </source>
</evidence>
<dbReference type="GO" id="GO:0032259">
    <property type="term" value="P:methylation"/>
    <property type="evidence" value="ECO:0007669"/>
    <property type="project" value="UniProtKB-KW"/>
</dbReference>
<dbReference type="InterPro" id="IPR029063">
    <property type="entry name" value="SAM-dependent_MTases_sf"/>
</dbReference>
<organism evidence="6">
    <name type="scientific">Sesamum latifolium</name>
    <dbReference type="NCBI Taxonomy" id="2727402"/>
    <lineage>
        <taxon>Eukaryota</taxon>
        <taxon>Viridiplantae</taxon>
        <taxon>Streptophyta</taxon>
        <taxon>Embryophyta</taxon>
        <taxon>Tracheophyta</taxon>
        <taxon>Spermatophyta</taxon>
        <taxon>Magnoliopsida</taxon>
        <taxon>eudicotyledons</taxon>
        <taxon>Gunneridae</taxon>
        <taxon>Pentapetalae</taxon>
        <taxon>asterids</taxon>
        <taxon>lamiids</taxon>
        <taxon>Lamiales</taxon>
        <taxon>Pedaliaceae</taxon>
        <taxon>Sesamum</taxon>
    </lineage>
</organism>
<gene>
    <name evidence="6" type="ORF">Slati_2868800</name>
</gene>
<evidence type="ECO:0000256" key="4">
    <source>
        <dbReference type="ARBA" id="ARBA00022733"/>
    </source>
</evidence>
<reference evidence="6" key="2">
    <citation type="journal article" date="2024" name="Plant">
        <title>Genomic evolution and insights into agronomic trait innovations of Sesamum species.</title>
        <authorList>
            <person name="Miao H."/>
            <person name="Wang L."/>
            <person name="Qu L."/>
            <person name="Liu H."/>
            <person name="Sun Y."/>
            <person name="Le M."/>
            <person name="Wang Q."/>
            <person name="Wei S."/>
            <person name="Zheng Y."/>
            <person name="Lin W."/>
            <person name="Duan Y."/>
            <person name="Cao H."/>
            <person name="Xiong S."/>
            <person name="Wang X."/>
            <person name="Wei L."/>
            <person name="Li C."/>
            <person name="Ma Q."/>
            <person name="Ju M."/>
            <person name="Zhao R."/>
            <person name="Li G."/>
            <person name="Mu C."/>
            <person name="Tian Q."/>
            <person name="Mei H."/>
            <person name="Zhang T."/>
            <person name="Gao T."/>
            <person name="Zhang H."/>
        </authorList>
    </citation>
    <scope>NUCLEOTIDE SEQUENCE</scope>
    <source>
        <strain evidence="6">KEN1</strain>
    </source>
</reference>
<reference evidence="6" key="1">
    <citation type="submission" date="2020-06" db="EMBL/GenBank/DDBJ databases">
        <authorList>
            <person name="Li T."/>
            <person name="Hu X."/>
            <person name="Zhang T."/>
            <person name="Song X."/>
            <person name="Zhang H."/>
            <person name="Dai N."/>
            <person name="Sheng W."/>
            <person name="Hou X."/>
            <person name="Wei L."/>
        </authorList>
    </citation>
    <scope>NUCLEOTIDE SEQUENCE</scope>
    <source>
        <strain evidence="6">KEN1</strain>
        <tissue evidence="6">Leaf</tissue>
    </source>
</reference>
<sequence>MIRKSSILRSSDVISFRSALMVQPENRGTFDFAFVDADKVNYTIYHERMLELLKPGGVVIYDNTLWGGTVAMPEHLAPVRRLGTRSDAFSFGTDADVQISQVPR</sequence>
<accession>A0AAW2VB53</accession>
<evidence type="ECO:0000256" key="1">
    <source>
        <dbReference type="ARBA" id="ARBA00022603"/>
    </source>
</evidence>
<keyword evidence="1" id="KW-0489">Methyltransferase</keyword>
<dbReference type="GO" id="GO:0009809">
    <property type="term" value="P:lignin biosynthetic process"/>
    <property type="evidence" value="ECO:0007669"/>
    <property type="project" value="UniProtKB-KW"/>
</dbReference>
<dbReference type="GO" id="GO:0008757">
    <property type="term" value="F:S-adenosylmethionine-dependent methyltransferase activity"/>
    <property type="evidence" value="ECO:0007669"/>
    <property type="project" value="TreeGrafter"/>
</dbReference>
<dbReference type="GO" id="GO:0008171">
    <property type="term" value="F:O-methyltransferase activity"/>
    <property type="evidence" value="ECO:0007669"/>
    <property type="project" value="InterPro"/>
</dbReference>
<keyword evidence="3" id="KW-0949">S-adenosyl-L-methionine</keyword>
<dbReference type="PROSITE" id="PS51682">
    <property type="entry name" value="SAM_OMT_I"/>
    <property type="match status" value="1"/>
</dbReference>
<dbReference type="EMBL" id="JACGWN010000010">
    <property type="protein sequence ID" value="KAL0426940.1"/>
    <property type="molecule type" value="Genomic_DNA"/>
</dbReference>
<evidence type="ECO:0000313" key="6">
    <source>
        <dbReference type="EMBL" id="KAL0426940.1"/>
    </source>
</evidence>
<dbReference type="Pfam" id="PF01596">
    <property type="entry name" value="Methyltransf_3"/>
    <property type="match status" value="1"/>
</dbReference>
<dbReference type="AlphaFoldDB" id="A0AAW2VB53"/>
<keyword evidence="4" id="KW-0438">Lignin biosynthesis</keyword>
<protein>
    <submittedName>
        <fullName evidence="6">Caffeoyl-CoA O-methyltransferase</fullName>
    </submittedName>
</protein>
<dbReference type="InterPro" id="IPR002935">
    <property type="entry name" value="SAM_O-MeTrfase"/>
</dbReference>
<keyword evidence="2" id="KW-0808">Transferase</keyword>
<dbReference type="PANTHER" id="PTHR10509:SF82">
    <property type="entry name" value="CAFFEOYL-COA O-METHYLTRANSFERASE-LIKE"/>
    <property type="match status" value="1"/>
</dbReference>
<name>A0AAW2VB53_9LAMI</name>
<dbReference type="PANTHER" id="PTHR10509">
    <property type="entry name" value="O-METHYLTRANSFERASE-RELATED"/>
    <property type="match status" value="1"/>
</dbReference>
<proteinExistence type="inferred from homology"/>